<gene>
    <name evidence="1" type="ordered locus">MYSTI_02022</name>
</gene>
<organism evidence="1 2">
    <name type="scientific">Myxococcus stipitatus (strain DSM 14675 / JCM 12634 / Mx s8)</name>
    <dbReference type="NCBI Taxonomy" id="1278073"/>
    <lineage>
        <taxon>Bacteria</taxon>
        <taxon>Pseudomonadati</taxon>
        <taxon>Myxococcota</taxon>
        <taxon>Myxococcia</taxon>
        <taxon>Myxococcales</taxon>
        <taxon>Cystobacterineae</taxon>
        <taxon>Myxococcaceae</taxon>
        <taxon>Myxococcus</taxon>
    </lineage>
</organism>
<name>L7U3K1_MYXSD</name>
<dbReference type="KEGG" id="msd:MYSTI_02022"/>
<keyword evidence="2" id="KW-1185">Reference proteome</keyword>
<accession>L7U3K1</accession>
<dbReference type="HOGENOM" id="CLU_068873_0_0_7"/>
<dbReference type="EMBL" id="CP004025">
    <property type="protein sequence ID" value="AGC43351.1"/>
    <property type="molecule type" value="Genomic_DNA"/>
</dbReference>
<sequence>MQSLPRLAMFAPSSRQAVPFLTRPVPEHALALGLLSPGSLRDSDPHDAVFRSGAPSATLGVRPSARAWLSLNGTGLSVRNLLLALPLVTFTAACGGEPLAADVPAVADEAIGQAEQQVSLSGTYTWRTNQAEFTYTSIGTSTNRTCFLTGLGGSLQPATPDDISRAFAGAHLLGDQWVVSINQYVDRALSTNVQCVNTAANRTPEVVWSKGEAAKLLGAVTPNRRCFLTRIEASGAFDSTADSVRVWNDNINWYLGGDLADDGGARALCVDFPEVHGNWLLISGADAIHHDLAYNPGGVACFLTEFGGRFNQDSYDDGVSVSYNAGTRTWEMDLSPVKRGRAVCVK</sequence>
<dbReference type="PATRIC" id="fig|1278073.3.peg.2059"/>
<dbReference type="eggNOG" id="ENOG5031DDW">
    <property type="taxonomic scope" value="Bacteria"/>
</dbReference>
<evidence type="ECO:0000313" key="2">
    <source>
        <dbReference type="Proteomes" id="UP000011131"/>
    </source>
</evidence>
<protein>
    <submittedName>
        <fullName evidence="1">Uncharacterized protein</fullName>
    </submittedName>
</protein>
<evidence type="ECO:0000313" key="1">
    <source>
        <dbReference type="EMBL" id="AGC43351.1"/>
    </source>
</evidence>
<dbReference type="AlphaFoldDB" id="L7U3K1"/>
<reference evidence="1 2" key="1">
    <citation type="journal article" date="2013" name="Genome Announc.">
        <title>Complete genome sequence of Myxococcus stipitatus strain DSM 14675, a fruiting myxobacterium.</title>
        <authorList>
            <person name="Huntley S."/>
            <person name="Kneip S."/>
            <person name="Treuner-Lange A."/>
            <person name="Sogaard-Andersen L."/>
        </authorList>
    </citation>
    <scope>NUCLEOTIDE SEQUENCE [LARGE SCALE GENOMIC DNA]</scope>
    <source>
        <strain evidence="2">DSM 14675 / JCM 12634 / Mx s8</strain>
    </source>
</reference>
<dbReference type="Proteomes" id="UP000011131">
    <property type="component" value="Chromosome"/>
</dbReference>
<proteinExistence type="predicted"/>